<keyword evidence="2" id="KW-1185">Reference proteome</keyword>
<gene>
    <name evidence="1" type="ORF">N7468_006071</name>
</gene>
<comment type="caution">
    <text evidence="1">The sequence shown here is derived from an EMBL/GenBank/DDBJ whole genome shotgun (WGS) entry which is preliminary data.</text>
</comment>
<sequence>MRTNISLPTLTPNPFFDQFPEFDYCIYNPVSKEFYRLAEQRHWKKGSKTWKKRWNACMNAEYDRLIGSRTTDLETWQKLCGKLQIQGDLASIRKCKQAIATVHVNIVDLLDCWDANKCPPKFQNRKQLTDYTAHHGRILSKAIAKQDKVLRALLRRLV</sequence>
<dbReference type="GeneID" id="83202670"/>
<accession>A0A9W9P118</accession>
<dbReference type="AlphaFoldDB" id="A0A9W9P118"/>
<dbReference type="Proteomes" id="UP001150941">
    <property type="component" value="Unassembled WGS sequence"/>
</dbReference>
<dbReference type="PANTHER" id="PTHR38846">
    <property type="entry name" value="C3H1-TYPE DOMAIN-CONTAINING PROTEIN"/>
    <property type="match status" value="1"/>
</dbReference>
<reference evidence="1" key="1">
    <citation type="submission" date="2022-11" db="EMBL/GenBank/DDBJ databases">
        <authorList>
            <person name="Petersen C."/>
        </authorList>
    </citation>
    <scope>NUCLEOTIDE SEQUENCE</scope>
    <source>
        <strain evidence="1">IBT 19713</strain>
    </source>
</reference>
<evidence type="ECO:0000313" key="1">
    <source>
        <dbReference type="EMBL" id="KAJ5233115.1"/>
    </source>
</evidence>
<dbReference type="EMBL" id="JAPQKS010000004">
    <property type="protein sequence ID" value="KAJ5233115.1"/>
    <property type="molecule type" value="Genomic_DNA"/>
</dbReference>
<dbReference type="OrthoDB" id="6105938at2759"/>
<evidence type="ECO:0000313" key="2">
    <source>
        <dbReference type="Proteomes" id="UP001150941"/>
    </source>
</evidence>
<organism evidence="1 2">
    <name type="scientific">Penicillium chermesinum</name>
    <dbReference type="NCBI Taxonomy" id="63820"/>
    <lineage>
        <taxon>Eukaryota</taxon>
        <taxon>Fungi</taxon>
        <taxon>Dikarya</taxon>
        <taxon>Ascomycota</taxon>
        <taxon>Pezizomycotina</taxon>
        <taxon>Eurotiomycetes</taxon>
        <taxon>Eurotiomycetidae</taxon>
        <taxon>Eurotiales</taxon>
        <taxon>Aspergillaceae</taxon>
        <taxon>Penicillium</taxon>
    </lineage>
</organism>
<dbReference type="PANTHER" id="PTHR38846:SF1">
    <property type="entry name" value="C3H1-TYPE DOMAIN-CONTAINING PROTEIN"/>
    <property type="match status" value="1"/>
</dbReference>
<name>A0A9W9P118_9EURO</name>
<proteinExistence type="predicted"/>
<dbReference type="RefSeq" id="XP_058331107.1">
    <property type="nucleotide sequence ID" value="XM_058475367.1"/>
</dbReference>
<protein>
    <submittedName>
        <fullName evidence="1">Uncharacterized protein</fullName>
    </submittedName>
</protein>
<reference evidence="1" key="2">
    <citation type="journal article" date="2023" name="IMA Fungus">
        <title>Comparative genomic study of the Penicillium genus elucidates a diverse pangenome and 15 lateral gene transfer events.</title>
        <authorList>
            <person name="Petersen C."/>
            <person name="Sorensen T."/>
            <person name="Nielsen M.R."/>
            <person name="Sondergaard T.E."/>
            <person name="Sorensen J.L."/>
            <person name="Fitzpatrick D.A."/>
            <person name="Frisvad J.C."/>
            <person name="Nielsen K.L."/>
        </authorList>
    </citation>
    <scope>NUCLEOTIDE SEQUENCE</scope>
    <source>
        <strain evidence="1">IBT 19713</strain>
    </source>
</reference>